<keyword evidence="3" id="KW-1185">Reference proteome</keyword>
<protein>
    <recommendedName>
        <fullName evidence="1">MOSC domain-containing protein</fullName>
    </recommendedName>
</protein>
<dbReference type="GO" id="GO:0030170">
    <property type="term" value="F:pyridoxal phosphate binding"/>
    <property type="evidence" value="ECO:0007669"/>
    <property type="project" value="InterPro"/>
</dbReference>
<dbReference type="Pfam" id="PF03473">
    <property type="entry name" value="MOSC"/>
    <property type="match status" value="1"/>
</dbReference>
<comment type="caution">
    <text evidence="2">The sequence shown here is derived from an EMBL/GenBank/DDBJ whole genome shotgun (WGS) entry which is preliminary data.</text>
</comment>
<evidence type="ECO:0000313" key="3">
    <source>
        <dbReference type="Proteomes" id="UP001485043"/>
    </source>
</evidence>
<dbReference type="EMBL" id="JALJOV010000659">
    <property type="protein sequence ID" value="KAK9862073.1"/>
    <property type="molecule type" value="Genomic_DNA"/>
</dbReference>
<dbReference type="PROSITE" id="PS51340">
    <property type="entry name" value="MOSC"/>
    <property type="match status" value="1"/>
</dbReference>
<organism evidence="2 3">
    <name type="scientific">Apatococcus fuscideae</name>
    <dbReference type="NCBI Taxonomy" id="2026836"/>
    <lineage>
        <taxon>Eukaryota</taxon>
        <taxon>Viridiplantae</taxon>
        <taxon>Chlorophyta</taxon>
        <taxon>core chlorophytes</taxon>
        <taxon>Trebouxiophyceae</taxon>
        <taxon>Chlorellales</taxon>
        <taxon>Chlorellaceae</taxon>
        <taxon>Apatococcus</taxon>
    </lineage>
</organism>
<dbReference type="AlphaFoldDB" id="A0AAW1SYD1"/>
<sequence length="161" mass="17652">MMGMGTRATKLQTGYQTFLLFSPPDAIHRSAGLAVKRRGMTPHGPRRQILLGKDTWEAIEFLSASSPDPNATESNLKLRLAAPASRCTVTTVNQTTAERGKEPLRTLGKIRRGKQLGWTLRPEWKPAAFFGWNVVPLREGLIAVGDDVEVLGQRSITSLSA</sequence>
<reference evidence="2 3" key="1">
    <citation type="journal article" date="2024" name="Nat. Commun.">
        <title>Phylogenomics reveals the evolutionary origins of lichenization in chlorophyte algae.</title>
        <authorList>
            <person name="Puginier C."/>
            <person name="Libourel C."/>
            <person name="Otte J."/>
            <person name="Skaloud P."/>
            <person name="Haon M."/>
            <person name="Grisel S."/>
            <person name="Petersen M."/>
            <person name="Berrin J.G."/>
            <person name="Delaux P.M."/>
            <person name="Dal Grande F."/>
            <person name="Keller J."/>
        </authorList>
    </citation>
    <scope>NUCLEOTIDE SEQUENCE [LARGE SCALE GENOMIC DNA]</scope>
    <source>
        <strain evidence="2 3">SAG 2523</strain>
    </source>
</reference>
<dbReference type="GO" id="GO:0003824">
    <property type="term" value="F:catalytic activity"/>
    <property type="evidence" value="ECO:0007669"/>
    <property type="project" value="InterPro"/>
</dbReference>
<evidence type="ECO:0000259" key="1">
    <source>
        <dbReference type="PROSITE" id="PS51340"/>
    </source>
</evidence>
<dbReference type="Proteomes" id="UP001485043">
    <property type="component" value="Unassembled WGS sequence"/>
</dbReference>
<name>A0AAW1SYD1_9CHLO</name>
<accession>A0AAW1SYD1</accession>
<evidence type="ECO:0000313" key="2">
    <source>
        <dbReference type="EMBL" id="KAK9862073.1"/>
    </source>
</evidence>
<dbReference type="GO" id="GO:0030151">
    <property type="term" value="F:molybdenum ion binding"/>
    <property type="evidence" value="ECO:0007669"/>
    <property type="project" value="InterPro"/>
</dbReference>
<proteinExistence type="predicted"/>
<gene>
    <name evidence="2" type="ORF">WJX84_000105</name>
</gene>
<dbReference type="InterPro" id="IPR005302">
    <property type="entry name" value="MoCF_Sase_C"/>
</dbReference>
<feature type="domain" description="MOSC" evidence="1">
    <location>
        <begin position="1"/>
        <end position="151"/>
    </location>
</feature>